<dbReference type="KEGG" id="stui:GCM10017668_38290"/>
<reference evidence="2 3" key="1">
    <citation type="journal article" date="2014" name="Int. J. Syst. Evol. Microbiol.">
        <title>Complete genome sequence of Corynebacterium casei LMG S-19264T (=DSM 44701T), isolated from a smear-ripened cheese.</title>
        <authorList>
            <consortium name="US DOE Joint Genome Institute (JGI-PGF)"/>
            <person name="Walter F."/>
            <person name="Albersmeier A."/>
            <person name="Kalinowski J."/>
            <person name="Ruckert C."/>
        </authorList>
    </citation>
    <scope>NUCLEOTIDE SEQUENCE [LARGE SCALE GENOMIC DNA]</scope>
    <source>
        <strain evidence="2 3">JCM 4255</strain>
    </source>
</reference>
<name>A0A7G1NK71_9ACTN</name>
<accession>A0A7G1NK71</accession>
<evidence type="ECO:0000313" key="3">
    <source>
        <dbReference type="Proteomes" id="UP000516373"/>
    </source>
</evidence>
<sequence length="106" mass="11575">MEFRLQADRVLADEHWAYRASVEAVRVGGTVAGLAGPLLPEHGHQAPVPERASRGGELGARRRRNATPLEPTWEPISKITPSWLPNSSHTGPQHKAGPVLISQYRA</sequence>
<evidence type="ECO:0000313" key="2">
    <source>
        <dbReference type="EMBL" id="BCL21986.1"/>
    </source>
</evidence>
<proteinExistence type="predicted"/>
<feature type="region of interest" description="Disordered" evidence="1">
    <location>
        <begin position="38"/>
        <end position="106"/>
    </location>
</feature>
<gene>
    <name evidence="2" type="ORF">GCM10017668_38290</name>
</gene>
<feature type="compositionally biased region" description="Polar residues" evidence="1">
    <location>
        <begin position="79"/>
        <end position="91"/>
    </location>
</feature>
<protein>
    <submittedName>
        <fullName evidence="2">Uncharacterized protein</fullName>
    </submittedName>
</protein>
<dbReference type="EMBL" id="AP023439">
    <property type="protein sequence ID" value="BCL21986.1"/>
    <property type="molecule type" value="Genomic_DNA"/>
</dbReference>
<dbReference type="Proteomes" id="UP000516373">
    <property type="component" value="Chromosome"/>
</dbReference>
<dbReference type="AlphaFoldDB" id="A0A7G1NK71"/>
<organism evidence="2 3">
    <name type="scientific">Streptomyces tuirus</name>
    <dbReference type="NCBI Taxonomy" id="68278"/>
    <lineage>
        <taxon>Bacteria</taxon>
        <taxon>Bacillati</taxon>
        <taxon>Actinomycetota</taxon>
        <taxon>Actinomycetes</taxon>
        <taxon>Kitasatosporales</taxon>
        <taxon>Streptomycetaceae</taxon>
        <taxon>Streptomyces</taxon>
    </lineage>
</organism>
<evidence type="ECO:0000256" key="1">
    <source>
        <dbReference type="SAM" id="MobiDB-lite"/>
    </source>
</evidence>